<dbReference type="InterPro" id="IPR025255">
    <property type="entry name" value="DUF4202"/>
</dbReference>
<dbReference type="EMBL" id="AP025739">
    <property type="protein sequence ID" value="BDI34024.1"/>
    <property type="molecule type" value="Genomic_DNA"/>
</dbReference>
<dbReference type="RefSeq" id="WP_119321577.1">
    <property type="nucleotide sequence ID" value="NZ_AP025739.1"/>
</dbReference>
<protein>
    <submittedName>
        <fullName evidence="1">Uncharacterized protein</fullName>
    </submittedName>
</protein>
<gene>
    <name evidence="1" type="ORF">CCAX7_60750</name>
</gene>
<evidence type="ECO:0000313" key="2">
    <source>
        <dbReference type="Proteomes" id="UP000287394"/>
    </source>
</evidence>
<proteinExistence type="predicted"/>
<dbReference type="Proteomes" id="UP000287394">
    <property type="component" value="Chromosome"/>
</dbReference>
<name>A0A402CW37_9BACT</name>
<dbReference type="PANTHER" id="PTHR41729">
    <property type="entry name" value="GLUTAMYL-TRNA SYNTHETASE"/>
    <property type="match status" value="1"/>
</dbReference>
<evidence type="ECO:0000313" key="1">
    <source>
        <dbReference type="EMBL" id="BDI34024.1"/>
    </source>
</evidence>
<dbReference type="KEGG" id="ccot:CCAX7_60750"/>
<dbReference type="AlphaFoldDB" id="A0A402CW37"/>
<dbReference type="Pfam" id="PF13875">
    <property type="entry name" value="DUF4202"/>
    <property type="match status" value="1"/>
</dbReference>
<accession>A0A402CW37</accession>
<reference evidence="1 2" key="1">
    <citation type="journal article" date="2019" name="Int. J. Syst. Evol. Microbiol.">
        <title>Capsulimonas corticalis gen. nov., sp. nov., an aerobic capsulated bacterium, of a novel bacterial order, Capsulimonadales ord. nov., of the class Armatimonadia of the phylum Armatimonadetes.</title>
        <authorList>
            <person name="Li J."/>
            <person name="Kudo C."/>
            <person name="Tonouchi A."/>
        </authorList>
    </citation>
    <scope>NUCLEOTIDE SEQUENCE [LARGE SCALE GENOMIC DNA]</scope>
    <source>
        <strain evidence="1 2">AX-7</strain>
    </source>
</reference>
<dbReference type="PANTHER" id="PTHR41729:SF1">
    <property type="entry name" value="GLUTAMYL-TRNA SYNTHETASE"/>
    <property type="match status" value="1"/>
</dbReference>
<keyword evidence="2" id="KW-1185">Reference proteome</keyword>
<organism evidence="1 2">
    <name type="scientific">Capsulimonas corticalis</name>
    <dbReference type="NCBI Taxonomy" id="2219043"/>
    <lineage>
        <taxon>Bacteria</taxon>
        <taxon>Bacillati</taxon>
        <taxon>Armatimonadota</taxon>
        <taxon>Armatimonadia</taxon>
        <taxon>Capsulimonadales</taxon>
        <taxon>Capsulimonadaceae</taxon>
        <taxon>Capsulimonas</taxon>
    </lineage>
</organism>
<sequence>MTDNERLTAAFERFDAVNAEDPNHDIVNGVEHPRELLYAQRMTRELDRFAPDASTALKLAARSQHIQRWASPRASYPMDRTGYLRWRTDLKKRHAELAGVILAEVGYDEATVARVQSLLRKESLTTDPEMKTLEDVICLVFLQHYFADFAAKHDDEKVIDIVQKTWKKMSDAGHEAALKLDLPPDALALVVRALGG</sequence>
<dbReference type="OrthoDB" id="9799165at2"/>